<gene>
    <name evidence="2" type="ORF">KP509_21G086100</name>
</gene>
<comment type="caution">
    <text evidence="2">The sequence shown here is derived from an EMBL/GenBank/DDBJ whole genome shotgun (WGS) entry which is preliminary data.</text>
</comment>
<reference evidence="2" key="1">
    <citation type="submission" date="2021-08" db="EMBL/GenBank/DDBJ databases">
        <title>WGS assembly of Ceratopteris richardii.</title>
        <authorList>
            <person name="Marchant D.B."/>
            <person name="Chen G."/>
            <person name="Jenkins J."/>
            <person name="Shu S."/>
            <person name="Leebens-Mack J."/>
            <person name="Grimwood J."/>
            <person name="Schmutz J."/>
            <person name="Soltis P."/>
            <person name="Soltis D."/>
            <person name="Chen Z.-H."/>
        </authorList>
    </citation>
    <scope>NUCLEOTIDE SEQUENCE</scope>
    <source>
        <strain evidence="2">Whitten #5841</strain>
        <tissue evidence="2">Leaf</tissue>
    </source>
</reference>
<keyword evidence="3" id="KW-1185">Reference proteome</keyword>
<name>A0A8T2SC27_CERRI</name>
<dbReference type="OMA" id="HCEHTSH"/>
<keyword evidence="1" id="KW-0472">Membrane</keyword>
<protein>
    <submittedName>
        <fullName evidence="2">Uncharacterized protein</fullName>
    </submittedName>
</protein>
<evidence type="ECO:0000256" key="1">
    <source>
        <dbReference type="SAM" id="Phobius"/>
    </source>
</evidence>
<dbReference type="EMBL" id="CM035426">
    <property type="protein sequence ID" value="KAH7316269.1"/>
    <property type="molecule type" value="Genomic_DNA"/>
</dbReference>
<dbReference type="GO" id="GO:0009534">
    <property type="term" value="C:chloroplast thylakoid"/>
    <property type="evidence" value="ECO:0007669"/>
    <property type="project" value="TreeGrafter"/>
</dbReference>
<evidence type="ECO:0000313" key="3">
    <source>
        <dbReference type="Proteomes" id="UP000825935"/>
    </source>
</evidence>
<keyword evidence="1" id="KW-1133">Transmembrane helix</keyword>
<evidence type="ECO:0000313" key="2">
    <source>
        <dbReference type="EMBL" id="KAH7316269.1"/>
    </source>
</evidence>
<dbReference type="AlphaFoldDB" id="A0A8T2SC27"/>
<dbReference type="Proteomes" id="UP000825935">
    <property type="component" value="Chromosome 21"/>
</dbReference>
<dbReference type="PANTHER" id="PTHR36734">
    <property type="entry name" value="YCF37-LIKE PROTEIN"/>
    <property type="match status" value="1"/>
</dbReference>
<proteinExistence type="predicted"/>
<sequence>MGGWGSTARAYLWLVWFVILRISILCAGRLINLPQATSKRTSIGLRCEPVAMAATATPSAVSSTSGLSLPSRCHAPVAANTSSASAKLRLSRRLLLPSLVAAPLLLQQQSAFAKDIPLFGIRKRVEQAEKAVEKEVKEIVKEGKELVKEGEDLVKEGEKELTAAAAAVVSKPAIDSPPPAYQAAGVAGAELVAVLIASSIVNGLVSES</sequence>
<feature type="transmembrane region" description="Helical" evidence="1">
    <location>
        <begin position="12"/>
        <end position="31"/>
    </location>
</feature>
<accession>A0A8T2SC27</accession>
<dbReference type="PANTHER" id="PTHR36734:SF1">
    <property type="entry name" value="OS02G0815300 PROTEIN"/>
    <property type="match status" value="1"/>
</dbReference>
<organism evidence="2 3">
    <name type="scientific">Ceratopteris richardii</name>
    <name type="common">Triangle waterfern</name>
    <dbReference type="NCBI Taxonomy" id="49495"/>
    <lineage>
        <taxon>Eukaryota</taxon>
        <taxon>Viridiplantae</taxon>
        <taxon>Streptophyta</taxon>
        <taxon>Embryophyta</taxon>
        <taxon>Tracheophyta</taxon>
        <taxon>Polypodiopsida</taxon>
        <taxon>Polypodiidae</taxon>
        <taxon>Polypodiales</taxon>
        <taxon>Pteridineae</taxon>
        <taxon>Pteridaceae</taxon>
        <taxon>Parkerioideae</taxon>
        <taxon>Ceratopteris</taxon>
    </lineage>
</organism>
<keyword evidence="1" id="KW-0812">Transmembrane</keyword>